<keyword evidence="1" id="KW-0472">Membrane</keyword>
<accession>A0A164KJD2</accession>
<keyword evidence="1" id="KW-0812">Transmembrane</keyword>
<feature type="transmembrane region" description="Helical" evidence="1">
    <location>
        <begin position="45"/>
        <end position="61"/>
    </location>
</feature>
<evidence type="ECO:0000313" key="3">
    <source>
        <dbReference type="Proteomes" id="UP000076858"/>
    </source>
</evidence>
<comment type="caution">
    <text evidence="2">The sequence shown here is derived from an EMBL/GenBank/DDBJ whole genome shotgun (WGS) entry which is preliminary data.</text>
</comment>
<dbReference type="AlphaFoldDB" id="A0A164KJD2"/>
<organism evidence="2 3">
    <name type="scientific">Daphnia magna</name>
    <dbReference type="NCBI Taxonomy" id="35525"/>
    <lineage>
        <taxon>Eukaryota</taxon>
        <taxon>Metazoa</taxon>
        <taxon>Ecdysozoa</taxon>
        <taxon>Arthropoda</taxon>
        <taxon>Crustacea</taxon>
        <taxon>Branchiopoda</taxon>
        <taxon>Diplostraca</taxon>
        <taxon>Cladocera</taxon>
        <taxon>Anomopoda</taxon>
        <taxon>Daphniidae</taxon>
        <taxon>Daphnia</taxon>
    </lineage>
</organism>
<protein>
    <submittedName>
        <fullName evidence="2">Uncharacterized protein</fullName>
    </submittedName>
</protein>
<dbReference type="Proteomes" id="UP000076858">
    <property type="component" value="Unassembled WGS sequence"/>
</dbReference>
<evidence type="ECO:0000256" key="1">
    <source>
        <dbReference type="SAM" id="Phobius"/>
    </source>
</evidence>
<proteinExistence type="predicted"/>
<keyword evidence="1" id="KW-1133">Transmembrane helix</keyword>
<sequence length="103" mass="11874">MTTSTNCRLPITGLNFVTRSARNCYRMAEGLSWAQKLSRFTKKNIVMIVMVPTMVSIHWGWTKLQEIERFVPKNEKMELPILRGIKTLTETTSSATPEQRDVK</sequence>
<gene>
    <name evidence="2" type="ORF">APZ42_033989</name>
</gene>
<reference evidence="2 3" key="1">
    <citation type="submission" date="2016-03" db="EMBL/GenBank/DDBJ databases">
        <title>EvidentialGene: Evidence-directed Construction of Genes on Genomes.</title>
        <authorList>
            <person name="Gilbert D.G."/>
            <person name="Choi J.-H."/>
            <person name="Mockaitis K."/>
            <person name="Colbourne J."/>
            <person name="Pfrender M."/>
        </authorList>
    </citation>
    <scope>NUCLEOTIDE SEQUENCE [LARGE SCALE GENOMIC DNA]</scope>
    <source>
        <strain evidence="2 3">Xinb3</strain>
        <tissue evidence="2">Complete organism</tissue>
    </source>
</reference>
<name>A0A164KJD2_9CRUS</name>
<dbReference type="EMBL" id="LRGB01003310">
    <property type="protein sequence ID" value="KZS03312.1"/>
    <property type="molecule type" value="Genomic_DNA"/>
</dbReference>
<keyword evidence="3" id="KW-1185">Reference proteome</keyword>
<evidence type="ECO:0000313" key="2">
    <source>
        <dbReference type="EMBL" id="KZS03312.1"/>
    </source>
</evidence>